<dbReference type="AlphaFoldDB" id="A0A9D1DT20"/>
<keyword evidence="1" id="KW-0175">Coiled coil</keyword>
<reference evidence="2" key="2">
    <citation type="journal article" date="2021" name="PeerJ">
        <title>Extensive microbial diversity within the chicken gut microbiome revealed by metagenomics and culture.</title>
        <authorList>
            <person name="Gilroy R."/>
            <person name="Ravi A."/>
            <person name="Getino M."/>
            <person name="Pursley I."/>
            <person name="Horton D.L."/>
            <person name="Alikhan N.F."/>
            <person name="Baker D."/>
            <person name="Gharbi K."/>
            <person name="Hall N."/>
            <person name="Watson M."/>
            <person name="Adriaenssens E.M."/>
            <person name="Foster-Nyarko E."/>
            <person name="Jarju S."/>
            <person name="Secka A."/>
            <person name="Antonio M."/>
            <person name="Oren A."/>
            <person name="Chaudhuri R.R."/>
            <person name="La Ragione R."/>
            <person name="Hildebrand F."/>
            <person name="Pallen M.J."/>
        </authorList>
    </citation>
    <scope>NUCLEOTIDE SEQUENCE</scope>
    <source>
        <strain evidence="2">CHK184-20233</strain>
    </source>
</reference>
<organism evidence="2 3">
    <name type="scientific">Candidatus Onthousia excrementipullorum</name>
    <dbReference type="NCBI Taxonomy" id="2840884"/>
    <lineage>
        <taxon>Bacteria</taxon>
        <taxon>Bacillati</taxon>
        <taxon>Bacillota</taxon>
        <taxon>Bacilli</taxon>
        <taxon>Candidatus Onthousia</taxon>
    </lineage>
</organism>
<accession>A0A9D1DT20</accession>
<reference evidence="2" key="1">
    <citation type="submission" date="2020-10" db="EMBL/GenBank/DDBJ databases">
        <authorList>
            <person name="Gilroy R."/>
        </authorList>
    </citation>
    <scope>NUCLEOTIDE SEQUENCE</scope>
    <source>
        <strain evidence="2">CHK184-20233</strain>
    </source>
</reference>
<evidence type="ECO:0000313" key="2">
    <source>
        <dbReference type="EMBL" id="HIR58575.1"/>
    </source>
</evidence>
<dbReference type="Proteomes" id="UP000824232">
    <property type="component" value="Unassembled WGS sequence"/>
</dbReference>
<dbReference type="EMBL" id="DVHC01000011">
    <property type="protein sequence ID" value="HIR58575.1"/>
    <property type="molecule type" value="Genomic_DNA"/>
</dbReference>
<evidence type="ECO:0000313" key="3">
    <source>
        <dbReference type="Proteomes" id="UP000824232"/>
    </source>
</evidence>
<comment type="caution">
    <text evidence="2">The sequence shown here is derived from an EMBL/GenBank/DDBJ whole genome shotgun (WGS) entry which is preliminary data.</text>
</comment>
<protein>
    <submittedName>
        <fullName evidence="2">Uncharacterized protein</fullName>
    </submittedName>
</protein>
<feature type="coiled-coil region" evidence="1">
    <location>
        <begin position="5"/>
        <end position="32"/>
    </location>
</feature>
<sequence>MDKEIKKTSSKVEDTTIDLEKLEELIISYTQEIIDAHEYAEILKEKDNKKEEEITKIYKLK</sequence>
<evidence type="ECO:0000256" key="1">
    <source>
        <dbReference type="SAM" id="Coils"/>
    </source>
</evidence>
<name>A0A9D1DT20_9FIRM</name>
<proteinExistence type="predicted"/>
<gene>
    <name evidence="2" type="ORF">IAB38_00845</name>
</gene>